<evidence type="ECO:0000256" key="7">
    <source>
        <dbReference type="ARBA" id="ARBA00023295"/>
    </source>
</evidence>
<comment type="caution">
    <text evidence="10">The sequence shown here is derived from an EMBL/GenBank/DDBJ whole genome shotgun (WGS) entry which is preliminary data.</text>
</comment>
<feature type="domain" description="Glycoside hydrolase family 9" evidence="9">
    <location>
        <begin position="34"/>
        <end position="111"/>
    </location>
</feature>
<evidence type="ECO:0000256" key="3">
    <source>
        <dbReference type="ARBA" id="ARBA00012601"/>
    </source>
</evidence>
<dbReference type="SUPFAM" id="SSF48208">
    <property type="entry name" value="Six-hairpin glycosidases"/>
    <property type="match status" value="1"/>
</dbReference>
<sequence>MKAGDGESDHYCWERAEDMTTARLGYKLDPEHLRGSYDDAIPSAAKFYTSSGYSDEPLWIAAWLYRATVEEYYLKYIVDNAVSLGGTGCAVREFSWDNKMMEFKFSKQRCLASRAQYYTRNLTNIRNVTISVFHVGFESWYKRIEPNPNILYRALAGGPNDKDEFFDDRSNYEQTEATTSGTAPLVGPFCKLQAVSGNSGYHQGLPKLYHKPPQA</sequence>
<evidence type="ECO:0000256" key="5">
    <source>
        <dbReference type="ARBA" id="ARBA00023001"/>
    </source>
</evidence>
<dbReference type="Gene3D" id="1.50.10.10">
    <property type="match status" value="2"/>
</dbReference>
<evidence type="ECO:0000256" key="2">
    <source>
        <dbReference type="ARBA" id="ARBA00007072"/>
    </source>
</evidence>
<dbReference type="AlphaFoldDB" id="A0A8S0Q5M1"/>
<comment type="catalytic activity">
    <reaction evidence="1">
        <text>Endohydrolysis of (1-&gt;4)-beta-D-glucosidic linkages in cellulose, lichenin and cereal beta-D-glucans.</text>
        <dbReference type="EC" id="3.2.1.4"/>
    </reaction>
</comment>
<dbReference type="EMBL" id="CACTIH010000551">
    <property type="protein sequence ID" value="CAA2961477.1"/>
    <property type="molecule type" value="Genomic_DNA"/>
</dbReference>
<comment type="similarity">
    <text evidence="2">Belongs to the glycosyl hydrolase 9 (cellulase E) family.</text>
</comment>
<accession>A0A8S0Q5M1</accession>
<keyword evidence="11" id="KW-1185">Reference proteome</keyword>
<dbReference type="GO" id="GO:0030245">
    <property type="term" value="P:cellulose catabolic process"/>
    <property type="evidence" value="ECO:0007669"/>
    <property type="project" value="UniProtKB-KW"/>
</dbReference>
<keyword evidence="5" id="KW-0136">Cellulose degradation</keyword>
<gene>
    <name evidence="10" type="ORF">OLEA9_A117040</name>
</gene>
<dbReference type="Pfam" id="PF00759">
    <property type="entry name" value="Glyco_hydro_9"/>
    <property type="match status" value="2"/>
</dbReference>
<name>A0A8S0Q5M1_OLEEU</name>
<dbReference type="InterPro" id="IPR008928">
    <property type="entry name" value="6-hairpin_glycosidase_sf"/>
</dbReference>
<evidence type="ECO:0000256" key="4">
    <source>
        <dbReference type="ARBA" id="ARBA00022801"/>
    </source>
</evidence>
<protein>
    <recommendedName>
        <fullName evidence="3">cellulase</fullName>
        <ecNumber evidence="3">3.2.1.4</ecNumber>
    </recommendedName>
</protein>
<dbReference type="Proteomes" id="UP000594638">
    <property type="component" value="Unassembled WGS sequence"/>
</dbReference>
<dbReference type="EC" id="3.2.1.4" evidence="3"/>
<evidence type="ECO:0000256" key="6">
    <source>
        <dbReference type="ARBA" id="ARBA00023277"/>
    </source>
</evidence>
<feature type="domain" description="Glycoside hydrolase family 9" evidence="9">
    <location>
        <begin position="142"/>
        <end position="187"/>
    </location>
</feature>
<dbReference type="PANTHER" id="PTHR22298">
    <property type="entry name" value="ENDO-1,4-BETA-GLUCANASE"/>
    <property type="match status" value="1"/>
</dbReference>
<evidence type="ECO:0000313" key="11">
    <source>
        <dbReference type="Proteomes" id="UP000594638"/>
    </source>
</evidence>
<keyword evidence="7" id="KW-0326">Glycosidase</keyword>
<dbReference type="InterPro" id="IPR001701">
    <property type="entry name" value="Glyco_hydro_9"/>
</dbReference>
<keyword evidence="4" id="KW-0378">Hydrolase</keyword>
<keyword evidence="8" id="KW-0624">Polysaccharide degradation</keyword>
<reference evidence="10 11" key="1">
    <citation type="submission" date="2019-12" db="EMBL/GenBank/DDBJ databases">
        <authorList>
            <person name="Alioto T."/>
            <person name="Alioto T."/>
            <person name="Gomez Garrido J."/>
        </authorList>
    </citation>
    <scope>NUCLEOTIDE SEQUENCE [LARGE SCALE GENOMIC DNA]</scope>
</reference>
<evidence type="ECO:0000256" key="8">
    <source>
        <dbReference type="ARBA" id="ARBA00023326"/>
    </source>
</evidence>
<dbReference type="Gramene" id="OE9A117040T1">
    <property type="protein sequence ID" value="OE9A117040C1"/>
    <property type="gene ID" value="OE9A117040"/>
</dbReference>
<organism evidence="10 11">
    <name type="scientific">Olea europaea subsp. europaea</name>
    <dbReference type="NCBI Taxonomy" id="158383"/>
    <lineage>
        <taxon>Eukaryota</taxon>
        <taxon>Viridiplantae</taxon>
        <taxon>Streptophyta</taxon>
        <taxon>Embryophyta</taxon>
        <taxon>Tracheophyta</taxon>
        <taxon>Spermatophyta</taxon>
        <taxon>Magnoliopsida</taxon>
        <taxon>eudicotyledons</taxon>
        <taxon>Gunneridae</taxon>
        <taxon>Pentapetalae</taxon>
        <taxon>asterids</taxon>
        <taxon>lamiids</taxon>
        <taxon>Lamiales</taxon>
        <taxon>Oleaceae</taxon>
        <taxon>Oleeae</taxon>
        <taxon>Olea</taxon>
    </lineage>
</organism>
<evidence type="ECO:0000256" key="1">
    <source>
        <dbReference type="ARBA" id="ARBA00000966"/>
    </source>
</evidence>
<evidence type="ECO:0000313" key="10">
    <source>
        <dbReference type="EMBL" id="CAA2961477.1"/>
    </source>
</evidence>
<dbReference type="GO" id="GO:0008810">
    <property type="term" value="F:cellulase activity"/>
    <property type="evidence" value="ECO:0007669"/>
    <property type="project" value="UniProtKB-EC"/>
</dbReference>
<dbReference type="InterPro" id="IPR012341">
    <property type="entry name" value="6hp_glycosidase-like_sf"/>
</dbReference>
<dbReference type="OrthoDB" id="10257085at2759"/>
<keyword evidence="6" id="KW-0119">Carbohydrate metabolism</keyword>
<evidence type="ECO:0000259" key="9">
    <source>
        <dbReference type="Pfam" id="PF00759"/>
    </source>
</evidence>
<proteinExistence type="inferred from homology"/>